<sequence length="64" mass="7332">MTLEEIKQAIEGGKRVFWKSQLYEVINDHFGGYLIVCMDNDSAIGLTWQDGKTMNGKEEDFFIA</sequence>
<keyword evidence="2" id="KW-1185">Reference proteome</keyword>
<dbReference type="AlphaFoldDB" id="A0A1X7AGQ6"/>
<evidence type="ECO:0000313" key="2">
    <source>
        <dbReference type="Proteomes" id="UP000196573"/>
    </source>
</evidence>
<protein>
    <submittedName>
        <fullName evidence="1">Uncharacterized protein</fullName>
    </submittedName>
</protein>
<accession>A0A1X7AGQ6</accession>
<proteinExistence type="predicted"/>
<dbReference type="EMBL" id="FWPT01000001">
    <property type="protein sequence ID" value="SMA33576.1"/>
    <property type="molecule type" value="Genomic_DNA"/>
</dbReference>
<organism evidence="1 2">
    <name type="scientific">Parendozoicomonas haliclonae</name>
    <dbReference type="NCBI Taxonomy" id="1960125"/>
    <lineage>
        <taxon>Bacteria</taxon>
        <taxon>Pseudomonadati</taxon>
        <taxon>Pseudomonadota</taxon>
        <taxon>Gammaproteobacteria</taxon>
        <taxon>Oceanospirillales</taxon>
        <taxon>Endozoicomonadaceae</taxon>
        <taxon>Parendozoicomonas</taxon>
    </lineage>
</organism>
<reference evidence="1 2" key="1">
    <citation type="submission" date="2017-03" db="EMBL/GenBank/DDBJ databases">
        <authorList>
            <person name="Afonso C.L."/>
            <person name="Miller P.J."/>
            <person name="Scott M.A."/>
            <person name="Spackman E."/>
            <person name="Goraichik I."/>
            <person name="Dimitrov K.M."/>
            <person name="Suarez D.L."/>
            <person name="Swayne D.E."/>
        </authorList>
    </citation>
    <scope>NUCLEOTIDE SEQUENCE [LARGE SCALE GENOMIC DNA]</scope>
    <source>
        <strain evidence="1">SB41UT1</strain>
    </source>
</reference>
<dbReference type="RefSeq" id="WP_087106191.1">
    <property type="nucleotide sequence ID" value="NZ_CBCSCN010000004.1"/>
</dbReference>
<dbReference type="Proteomes" id="UP000196573">
    <property type="component" value="Unassembled WGS sequence"/>
</dbReference>
<dbReference type="OrthoDB" id="7858276at2"/>
<name>A0A1X7AGQ6_9GAMM</name>
<evidence type="ECO:0000313" key="1">
    <source>
        <dbReference type="EMBL" id="SMA33576.1"/>
    </source>
</evidence>
<gene>
    <name evidence="1" type="ORF">EHSB41UT_00299</name>
</gene>